<dbReference type="InterPro" id="IPR033326">
    <property type="entry name" value="BAH1"/>
</dbReference>
<keyword evidence="7" id="KW-0833">Ubl conjugation pathway</keyword>
<dbReference type="Gene3D" id="3.30.40.10">
    <property type="entry name" value="Zinc/RING finger domain, C3HC4 (zinc finger)"/>
    <property type="match status" value="1"/>
</dbReference>
<keyword evidence="6 9" id="KW-0863">Zinc-finger</keyword>
<comment type="catalytic activity">
    <reaction evidence="1">
        <text>S-ubiquitinyl-[E2 ubiquitin-conjugating enzyme]-L-cysteine + [acceptor protein]-L-lysine = [E2 ubiquitin-conjugating enzyme]-L-cysteine + N(6)-ubiquitinyl-[acceptor protein]-L-lysine.</text>
        <dbReference type="EC" id="2.3.2.27"/>
    </reaction>
</comment>
<dbReference type="AlphaFoldDB" id="A0A8T2QEG7"/>
<proteinExistence type="predicted"/>
<dbReference type="PROSITE" id="PS50089">
    <property type="entry name" value="ZF_RING_2"/>
    <property type="match status" value="1"/>
</dbReference>
<dbReference type="InterPro" id="IPR013083">
    <property type="entry name" value="Znf_RING/FYVE/PHD"/>
</dbReference>
<comment type="pathway">
    <text evidence="2">Protein modification; protein ubiquitination.</text>
</comment>
<evidence type="ECO:0000313" key="12">
    <source>
        <dbReference type="EMBL" id="KAH7282074.1"/>
    </source>
</evidence>
<protein>
    <recommendedName>
        <fullName evidence="3">RING-type E3 ubiquitin transferase</fullName>
        <ecNumber evidence="3">2.3.2.27</ecNumber>
    </recommendedName>
</protein>
<gene>
    <name evidence="12" type="ORF">KP509_35G011000</name>
</gene>
<keyword evidence="8" id="KW-0862">Zinc</keyword>
<sequence length="322" mass="36705">MKFSKQFSAYVDTQKDAVPGLSYVEFKRLKKMLKQCLLHQGSLSPSTRSHQCPPYCAVCDQTFFPVLMKEVEEVLGGFNDRVRRLLQAHLASGIKKFIFRLRYGPDAQDHHRMLLEGQKLVTYIYMNAVAIRKILKKYDKIHLSKRGRAFRNRLQTLHSGLLQSPWLIELIALHLNLEANEGMSAEMSAKFNYNFEGSKPTITITLSDAGAVEFDLACPICLELVFDPVSLGCGHVFCNSCACSAASVPTIEGVKSADHSAKCPLCREVRVYEDAMRLTELGTLIRTRCKDYWEDRLRRERIERVEQAKKHWNEQCRAALGI</sequence>
<evidence type="ECO:0000256" key="5">
    <source>
        <dbReference type="ARBA" id="ARBA00022723"/>
    </source>
</evidence>
<dbReference type="PANTHER" id="PTHR46764">
    <property type="entry name" value="E3 UBIQUITIN-PROTEIN LIGASE BAH1"/>
    <property type="match status" value="1"/>
</dbReference>
<dbReference type="InterPro" id="IPR001841">
    <property type="entry name" value="Znf_RING"/>
</dbReference>
<dbReference type="EC" id="2.3.2.27" evidence="3"/>
<dbReference type="PROSITE" id="PS00518">
    <property type="entry name" value="ZF_RING_1"/>
    <property type="match status" value="1"/>
</dbReference>
<dbReference type="InterPro" id="IPR004331">
    <property type="entry name" value="SPX_dom"/>
</dbReference>
<reference evidence="12" key="1">
    <citation type="submission" date="2021-08" db="EMBL/GenBank/DDBJ databases">
        <title>WGS assembly of Ceratopteris richardii.</title>
        <authorList>
            <person name="Marchant D.B."/>
            <person name="Chen G."/>
            <person name="Jenkins J."/>
            <person name="Shu S."/>
            <person name="Leebens-Mack J."/>
            <person name="Grimwood J."/>
            <person name="Schmutz J."/>
            <person name="Soltis P."/>
            <person name="Soltis D."/>
            <person name="Chen Z.-H."/>
        </authorList>
    </citation>
    <scope>NUCLEOTIDE SEQUENCE</scope>
    <source>
        <strain evidence="12">Whitten #5841</strain>
        <tissue evidence="12">Leaf</tissue>
    </source>
</reference>
<dbReference type="PROSITE" id="PS51382">
    <property type="entry name" value="SPX"/>
    <property type="match status" value="1"/>
</dbReference>
<comment type="caution">
    <text evidence="12">The sequence shown here is derived from an EMBL/GenBank/DDBJ whole genome shotgun (WGS) entry which is preliminary data.</text>
</comment>
<name>A0A8T2QEG7_CERRI</name>
<evidence type="ECO:0000256" key="3">
    <source>
        <dbReference type="ARBA" id="ARBA00012483"/>
    </source>
</evidence>
<dbReference type="OrthoDB" id="6105938at2759"/>
<dbReference type="InterPro" id="IPR017907">
    <property type="entry name" value="Znf_RING_CS"/>
</dbReference>
<evidence type="ECO:0000256" key="4">
    <source>
        <dbReference type="ARBA" id="ARBA00022679"/>
    </source>
</evidence>
<dbReference type="PANTHER" id="PTHR46764:SF2">
    <property type="entry name" value="E3 UBIQUITIN-PROTEIN LIGASE BAH1-LIKE-RELATED"/>
    <property type="match status" value="1"/>
</dbReference>
<dbReference type="CDD" id="cd23127">
    <property type="entry name" value="RING-HC_BAH1-like"/>
    <property type="match status" value="1"/>
</dbReference>
<evidence type="ECO:0000256" key="1">
    <source>
        <dbReference type="ARBA" id="ARBA00000900"/>
    </source>
</evidence>
<dbReference type="SMART" id="SM00184">
    <property type="entry name" value="RING"/>
    <property type="match status" value="1"/>
</dbReference>
<dbReference type="Pfam" id="PF13445">
    <property type="entry name" value="zf-RING_UBOX"/>
    <property type="match status" value="1"/>
</dbReference>
<dbReference type="GO" id="GO:0061630">
    <property type="term" value="F:ubiquitin protein ligase activity"/>
    <property type="evidence" value="ECO:0007669"/>
    <property type="project" value="UniProtKB-EC"/>
</dbReference>
<dbReference type="InterPro" id="IPR027370">
    <property type="entry name" value="Znf-RING_euk"/>
</dbReference>
<evidence type="ECO:0000256" key="6">
    <source>
        <dbReference type="ARBA" id="ARBA00022771"/>
    </source>
</evidence>
<evidence type="ECO:0000259" key="11">
    <source>
        <dbReference type="PROSITE" id="PS51382"/>
    </source>
</evidence>
<dbReference type="SUPFAM" id="SSF57850">
    <property type="entry name" value="RING/U-box"/>
    <property type="match status" value="1"/>
</dbReference>
<evidence type="ECO:0000256" key="9">
    <source>
        <dbReference type="PROSITE-ProRule" id="PRU00175"/>
    </source>
</evidence>
<dbReference type="Proteomes" id="UP000825935">
    <property type="component" value="Chromosome 35"/>
</dbReference>
<dbReference type="GO" id="GO:0008270">
    <property type="term" value="F:zinc ion binding"/>
    <property type="evidence" value="ECO:0007669"/>
    <property type="project" value="UniProtKB-KW"/>
</dbReference>
<evidence type="ECO:0000256" key="7">
    <source>
        <dbReference type="ARBA" id="ARBA00022786"/>
    </source>
</evidence>
<keyword evidence="4" id="KW-0808">Transferase</keyword>
<evidence type="ECO:0000256" key="2">
    <source>
        <dbReference type="ARBA" id="ARBA00004906"/>
    </source>
</evidence>
<accession>A0A8T2QEG7</accession>
<evidence type="ECO:0000313" key="13">
    <source>
        <dbReference type="Proteomes" id="UP000825935"/>
    </source>
</evidence>
<keyword evidence="5" id="KW-0479">Metal-binding</keyword>
<dbReference type="EMBL" id="CM035440">
    <property type="protein sequence ID" value="KAH7282074.1"/>
    <property type="molecule type" value="Genomic_DNA"/>
</dbReference>
<feature type="domain" description="RING-type" evidence="10">
    <location>
        <begin position="218"/>
        <end position="267"/>
    </location>
</feature>
<dbReference type="OMA" id="FRKYFLM"/>
<evidence type="ECO:0000256" key="8">
    <source>
        <dbReference type="ARBA" id="ARBA00022833"/>
    </source>
</evidence>
<keyword evidence="13" id="KW-1185">Reference proteome</keyword>
<evidence type="ECO:0000259" key="10">
    <source>
        <dbReference type="PROSITE" id="PS50089"/>
    </source>
</evidence>
<feature type="domain" description="SPX" evidence="11">
    <location>
        <begin position="1"/>
        <end position="152"/>
    </location>
</feature>
<organism evidence="12 13">
    <name type="scientific">Ceratopteris richardii</name>
    <name type="common">Triangle waterfern</name>
    <dbReference type="NCBI Taxonomy" id="49495"/>
    <lineage>
        <taxon>Eukaryota</taxon>
        <taxon>Viridiplantae</taxon>
        <taxon>Streptophyta</taxon>
        <taxon>Embryophyta</taxon>
        <taxon>Tracheophyta</taxon>
        <taxon>Polypodiopsida</taxon>
        <taxon>Polypodiidae</taxon>
        <taxon>Polypodiales</taxon>
        <taxon>Pteridineae</taxon>
        <taxon>Pteridaceae</taxon>
        <taxon>Parkerioideae</taxon>
        <taxon>Ceratopteris</taxon>
    </lineage>
</organism>